<name>A0A0E9VR16_ANGAN</name>
<protein>
    <submittedName>
        <fullName evidence="1">Uncharacterized protein</fullName>
    </submittedName>
</protein>
<evidence type="ECO:0000313" key="1">
    <source>
        <dbReference type="EMBL" id="JAH79785.1"/>
    </source>
</evidence>
<sequence>MKPVSRGHLRCYATHIRGHQQAAVRVHCFHRGEQKDPDEVFCS</sequence>
<organism evidence="1">
    <name type="scientific">Anguilla anguilla</name>
    <name type="common">European freshwater eel</name>
    <name type="synonym">Muraena anguilla</name>
    <dbReference type="NCBI Taxonomy" id="7936"/>
    <lineage>
        <taxon>Eukaryota</taxon>
        <taxon>Metazoa</taxon>
        <taxon>Chordata</taxon>
        <taxon>Craniata</taxon>
        <taxon>Vertebrata</taxon>
        <taxon>Euteleostomi</taxon>
        <taxon>Actinopterygii</taxon>
        <taxon>Neopterygii</taxon>
        <taxon>Teleostei</taxon>
        <taxon>Anguilliformes</taxon>
        <taxon>Anguillidae</taxon>
        <taxon>Anguilla</taxon>
    </lineage>
</organism>
<reference evidence="1" key="2">
    <citation type="journal article" date="2015" name="Fish Shellfish Immunol.">
        <title>Early steps in the European eel (Anguilla anguilla)-Vibrio vulnificus interaction in the gills: Role of the RtxA13 toxin.</title>
        <authorList>
            <person name="Callol A."/>
            <person name="Pajuelo D."/>
            <person name="Ebbesson L."/>
            <person name="Teles M."/>
            <person name="MacKenzie S."/>
            <person name="Amaro C."/>
        </authorList>
    </citation>
    <scope>NUCLEOTIDE SEQUENCE</scope>
</reference>
<accession>A0A0E9VR16</accession>
<dbReference type="EMBL" id="GBXM01028792">
    <property type="protein sequence ID" value="JAH79785.1"/>
    <property type="molecule type" value="Transcribed_RNA"/>
</dbReference>
<dbReference type="AlphaFoldDB" id="A0A0E9VR16"/>
<reference evidence="1" key="1">
    <citation type="submission" date="2014-11" db="EMBL/GenBank/DDBJ databases">
        <authorList>
            <person name="Amaro Gonzalez C."/>
        </authorList>
    </citation>
    <scope>NUCLEOTIDE SEQUENCE</scope>
</reference>
<proteinExistence type="predicted"/>